<dbReference type="eggNOG" id="KOG4593">
    <property type="taxonomic scope" value="Eukaryota"/>
</dbReference>
<dbReference type="GO" id="GO:0000776">
    <property type="term" value="C:kinetochore"/>
    <property type="evidence" value="ECO:0007669"/>
    <property type="project" value="EnsemblFungi"/>
</dbReference>
<keyword evidence="12" id="KW-1185">Reference proteome</keyword>
<evidence type="ECO:0000313" key="11">
    <source>
        <dbReference type="EMBL" id="CCE93524.1"/>
    </source>
</evidence>
<keyword evidence="7" id="KW-0131">Cell cycle</keyword>
<evidence type="ECO:0000256" key="5">
    <source>
        <dbReference type="ARBA" id="ARBA00022776"/>
    </source>
</evidence>
<dbReference type="GeneID" id="11504661"/>
<dbReference type="InterPro" id="IPR008672">
    <property type="entry name" value="Mad1"/>
</dbReference>
<dbReference type="STRING" id="1076872.G8ZYP9"/>
<evidence type="ECO:0000256" key="4">
    <source>
        <dbReference type="ARBA" id="ARBA00022618"/>
    </source>
</evidence>
<feature type="coiled-coil region" evidence="9">
    <location>
        <begin position="148"/>
        <end position="189"/>
    </location>
</feature>
<evidence type="ECO:0000256" key="8">
    <source>
        <dbReference type="ARBA" id="ARBA00032890"/>
    </source>
</evidence>
<comment type="subcellular location">
    <subcellularLocation>
        <location evidence="1">Nucleus</location>
    </subcellularLocation>
</comment>
<evidence type="ECO:0000256" key="7">
    <source>
        <dbReference type="ARBA" id="ARBA00023306"/>
    </source>
</evidence>
<dbReference type="EMBL" id="HE616748">
    <property type="protein sequence ID" value="CCE93524.1"/>
    <property type="molecule type" value="Genomic_DNA"/>
</dbReference>
<dbReference type="GO" id="GO:0005635">
    <property type="term" value="C:nuclear envelope"/>
    <property type="evidence" value="ECO:0007669"/>
    <property type="project" value="TreeGrafter"/>
</dbReference>
<dbReference type="GO" id="GO:0051315">
    <property type="term" value="P:attachment of mitotic spindle microtubules to kinetochore"/>
    <property type="evidence" value="ECO:0007669"/>
    <property type="project" value="TreeGrafter"/>
</dbReference>
<gene>
    <name evidence="11" type="primary">TDEL0G01570</name>
    <name evidence="11" type="ORF">TDEL_0G01570</name>
</gene>
<organism evidence="11 12">
    <name type="scientific">Torulaspora delbrueckii</name>
    <name type="common">Yeast</name>
    <name type="synonym">Candida colliculosa</name>
    <dbReference type="NCBI Taxonomy" id="4950"/>
    <lineage>
        <taxon>Eukaryota</taxon>
        <taxon>Fungi</taxon>
        <taxon>Dikarya</taxon>
        <taxon>Ascomycota</taxon>
        <taxon>Saccharomycotina</taxon>
        <taxon>Saccharomycetes</taxon>
        <taxon>Saccharomycetales</taxon>
        <taxon>Saccharomycetaceae</taxon>
        <taxon>Torulaspora</taxon>
    </lineage>
</organism>
<dbReference type="GO" id="GO:1901925">
    <property type="term" value="P:negative regulation of protein import into nucleus during spindle assembly checkpoint"/>
    <property type="evidence" value="ECO:0007669"/>
    <property type="project" value="EnsemblFungi"/>
</dbReference>
<dbReference type="GO" id="GO:0007094">
    <property type="term" value="P:mitotic spindle assembly checkpoint signaling"/>
    <property type="evidence" value="ECO:0007669"/>
    <property type="project" value="EnsemblFungi"/>
</dbReference>
<accession>G8ZYP9</accession>
<dbReference type="GO" id="GO:0051301">
    <property type="term" value="P:cell division"/>
    <property type="evidence" value="ECO:0007669"/>
    <property type="project" value="UniProtKB-KW"/>
</dbReference>
<keyword evidence="6" id="KW-0539">Nucleus</keyword>
<feature type="coiled-coil region" evidence="9">
    <location>
        <begin position="401"/>
        <end position="533"/>
    </location>
</feature>
<dbReference type="GO" id="GO:0090268">
    <property type="term" value="P:activation of mitotic cell cycle spindle assembly checkpoint"/>
    <property type="evidence" value="ECO:0007669"/>
    <property type="project" value="EnsemblFungi"/>
</dbReference>
<feature type="region of interest" description="Disordered" evidence="10">
    <location>
        <begin position="1"/>
        <end position="22"/>
    </location>
</feature>
<evidence type="ECO:0000256" key="1">
    <source>
        <dbReference type="ARBA" id="ARBA00004123"/>
    </source>
</evidence>
<name>G8ZYP9_TORDE</name>
<proteinExistence type="inferred from homology"/>
<keyword evidence="5" id="KW-0498">Mitosis</keyword>
<evidence type="ECO:0000256" key="3">
    <source>
        <dbReference type="ARBA" id="ARBA00022019"/>
    </source>
</evidence>
<evidence type="ECO:0000256" key="9">
    <source>
        <dbReference type="SAM" id="Coils"/>
    </source>
</evidence>
<dbReference type="GO" id="GO:0072686">
    <property type="term" value="C:mitotic spindle"/>
    <property type="evidence" value="ECO:0007669"/>
    <property type="project" value="TreeGrafter"/>
</dbReference>
<dbReference type="FunCoup" id="G8ZYP9">
    <property type="interactions" value="384"/>
</dbReference>
<comment type="similarity">
    <text evidence="2">Belongs to the MAD1 family.</text>
</comment>
<reference evidence="11 12" key="1">
    <citation type="journal article" date="2011" name="Proc. Natl. Acad. Sci. U.S.A.">
        <title>Evolutionary erosion of yeast sex chromosomes by mating-type switching accidents.</title>
        <authorList>
            <person name="Gordon J.L."/>
            <person name="Armisen D."/>
            <person name="Proux-Wera E."/>
            <person name="Oheigeartaigh S.S."/>
            <person name="Byrne K.P."/>
            <person name="Wolfe K.H."/>
        </authorList>
    </citation>
    <scope>NUCLEOTIDE SEQUENCE [LARGE SCALE GENOMIC DNA]</scope>
    <source>
        <strain evidence="12">ATCC 10662 / CBS 1146 / NBRC 0425 / NCYC 2629 / NRRL Y-866</strain>
    </source>
</reference>
<protein>
    <recommendedName>
        <fullName evidence="3">Spindle assembly checkpoint component MAD1</fullName>
    </recommendedName>
    <alternativeName>
        <fullName evidence="8">Mitotic arrest deficient protein 1</fullName>
    </alternativeName>
</protein>
<evidence type="ECO:0000313" key="12">
    <source>
        <dbReference type="Proteomes" id="UP000005627"/>
    </source>
</evidence>
<dbReference type="PANTHER" id="PTHR23168:SF0">
    <property type="entry name" value="MITOTIC SPINDLE ASSEMBLY CHECKPOINT PROTEIN MAD1"/>
    <property type="match status" value="1"/>
</dbReference>
<evidence type="ECO:0000256" key="6">
    <source>
        <dbReference type="ARBA" id="ARBA00023242"/>
    </source>
</evidence>
<dbReference type="AlphaFoldDB" id="G8ZYP9"/>
<dbReference type="KEGG" id="tdl:TDEL_0G01570"/>
<dbReference type="HOGENOM" id="CLU_026595_0_0_1"/>
<sequence>MSNSAGSSPFLESPVQSPSKVNGAAEKERKLISLQYKLNTIQNEFEIERLRLQQQNNSIDKKYRTTVEELEKALNDTKFLYDNNNKLEKELNEFKRKLGDIESSKDEEIQKLKLQLHTNETEAAQTISGYRSKIHKEEQENDTQRMELRNCKSLLERYKEAIAVKSEEINNLQREKSEMSGEIDALRVSRLVMAHHNYSTEELQELTVINKSLQDQIQYTKELEEVNLQQANELKKLRISSESQQFWRTENGKLQNKLEQTWLLEKKLEEIQLENINLKSQLASWDIYNEDKDRPEDIVRELKLAKDTLVVLTDENEKIHLDNNNLKILNDELALERNQLLDLNKNYETSIINFKRLNHEIEQQKQLSFEECKLLRKQLDELTAFNVEAGQAEKGANTEEVKNFESIVDGYKNQTEDLTEELRKLNDQLLSQEPQSKKRKLSDQLGLNYSQRLNELQLNCVSLQRELQKSQNLNKILEEKVHRLTELKEKRIRILQLRDNPLLKDQFVRRKQLELLKKENQDLLQELETGKEGPMDRIPRSIYESLSFDLKERDDDLVKAGKKFIRLKEMFTKKSQEFIDVVNSLLGFKLEFQQEGRVKIFPCFKPERYLIADLNHNTLKSNLNSDFQDWDALLHLWVEKRGQIPCFLAALTLKLWEMSSDSQASKEYPK</sequence>
<dbReference type="GO" id="GO:0044774">
    <property type="term" value="P:mitotic DNA integrity checkpoint signaling"/>
    <property type="evidence" value="ECO:0007669"/>
    <property type="project" value="EnsemblFungi"/>
</dbReference>
<dbReference type="Pfam" id="PF05557">
    <property type="entry name" value="MAD"/>
    <property type="match status" value="1"/>
</dbReference>
<evidence type="ECO:0000256" key="10">
    <source>
        <dbReference type="SAM" id="MobiDB-lite"/>
    </source>
</evidence>
<dbReference type="RefSeq" id="XP_003682735.1">
    <property type="nucleotide sequence ID" value="XM_003682687.1"/>
</dbReference>
<dbReference type="PANTHER" id="PTHR23168">
    <property type="entry name" value="MITOTIC SPINDLE ASSEMBLY CHECKPOINT PROTEIN MAD1 MITOTIC ARREST DEFICIENT-LIKE PROTEIN 1"/>
    <property type="match status" value="1"/>
</dbReference>
<dbReference type="InParanoid" id="G8ZYP9"/>
<dbReference type="GO" id="GO:0006913">
    <property type="term" value="P:nucleocytoplasmic transport"/>
    <property type="evidence" value="ECO:0007669"/>
    <property type="project" value="EnsemblFungi"/>
</dbReference>
<evidence type="ECO:0000256" key="2">
    <source>
        <dbReference type="ARBA" id="ARBA00008029"/>
    </source>
</evidence>
<dbReference type="OrthoDB" id="331602at2759"/>
<keyword evidence="9" id="KW-0175">Coiled coil</keyword>
<dbReference type="Proteomes" id="UP000005627">
    <property type="component" value="Chromosome 7"/>
</dbReference>
<dbReference type="Gene3D" id="3.30.457.60">
    <property type="match status" value="1"/>
</dbReference>
<keyword evidence="4" id="KW-0132">Cell division</keyword>
<feature type="coiled-coil region" evidence="9">
    <location>
        <begin position="70"/>
        <end position="104"/>
    </location>
</feature>